<protein>
    <submittedName>
        <fullName evidence="1">Uncharacterized protein</fullName>
    </submittedName>
</protein>
<dbReference type="GeneID" id="94302080"/>
<comment type="caution">
    <text evidence="1">The sequence shown here is derived from an EMBL/GenBank/DDBJ whole genome shotgun (WGS) entry which is preliminary data.</text>
</comment>
<dbReference type="Proteomes" id="UP000018208">
    <property type="component" value="Unassembled WGS sequence"/>
</dbReference>
<reference evidence="1 2" key="1">
    <citation type="journal article" date="2014" name="PLoS Genet.">
        <title>The Genome of Spironucleus salmonicida Highlights a Fish Pathogen Adapted to Fluctuating Environments.</title>
        <authorList>
            <person name="Xu F."/>
            <person name="Jerlstrom-Hultqvist J."/>
            <person name="Einarsson E."/>
            <person name="Astvaldsson A."/>
            <person name="Svard S.G."/>
            <person name="Andersson J.O."/>
        </authorList>
    </citation>
    <scope>NUCLEOTIDE SEQUENCE [LARGE SCALE GENOMIC DNA]</scope>
    <source>
        <strain evidence="1 2">ATCC 50377</strain>
    </source>
</reference>
<evidence type="ECO:0000313" key="1">
    <source>
        <dbReference type="EMBL" id="KAH0570082.1"/>
    </source>
</evidence>
<dbReference type="KEGG" id="ssao:94302080"/>
<proteinExistence type="predicted"/>
<sequence>MKLQYKPIKHENDEPLQKIIVSYQDSSKYLDDNDYFSDEDYLNLEKQQHRTRLLKYEELYQLSKIQ</sequence>
<dbReference type="AlphaFoldDB" id="A0A9P8RV38"/>
<dbReference type="EMBL" id="AUWU02000008">
    <property type="protein sequence ID" value="KAH0570082.1"/>
    <property type="molecule type" value="Genomic_DNA"/>
</dbReference>
<gene>
    <name evidence="1" type="ORF">SS50377_28057</name>
</gene>
<name>A0A9P8RV38_9EUKA</name>
<keyword evidence="2" id="KW-1185">Reference proteome</keyword>
<evidence type="ECO:0000313" key="2">
    <source>
        <dbReference type="Proteomes" id="UP000018208"/>
    </source>
</evidence>
<accession>A0A9P8RV38</accession>
<dbReference type="RefSeq" id="XP_067760855.1">
    <property type="nucleotide sequence ID" value="XM_067911833.1"/>
</dbReference>
<organism evidence="1 2">
    <name type="scientific">Spironucleus salmonicida</name>
    <dbReference type="NCBI Taxonomy" id="348837"/>
    <lineage>
        <taxon>Eukaryota</taxon>
        <taxon>Metamonada</taxon>
        <taxon>Diplomonadida</taxon>
        <taxon>Hexamitidae</taxon>
        <taxon>Hexamitinae</taxon>
        <taxon>Spironucleus</taxon>
    </lineage>
</organism>